<feature type="domain" description="PIN" evidence="1">
    <location>
        <begin position="1"/>
        <end position="116"/>
    </location>
</feature>
<dbReference type="CDD" id="cd18684">
    <property type="entry name" value="PIN_VapC-like"/>
    <property type="match status" value="1"/>
</dbReference>
<dbReference type="Pfam" id="PF01850">
    <property type="entry name" value="PIN"/>
    <property type="match status" value="1"/>
</dbReference>
<reference evidence="3 5" key="2">
    <citation type="journal article" date="2019" name="Nat. Microbiol.">
        <title>Wide diversity of methane and short-chain alkane metabolisms in uncultured archaea.</title>
        <authorList>
            <person name="Borrel G."/>
            <person name="Adam P.S."/>
            <person name="McKay L.J."/>
            <person name="Chen L.X."/>
            <person name="Sierra-Garcia I.N."/>
            <person name="Sieber C.M."/>
            <person name="Letourneur Q."/>
            <person name="Ghozlane A."/>
            <person name="Andersen G.L."/>
            <person name="Li W.J."/>
            <person name="Hallam S.J."/>
            <person name="Muyzer G."/>
            <person name="de Oliveira V.M."/>
            <person name="Inskeep W.P."/>
            <person name="Banfield J.F."/>
            <person name="Gribaldo S."/>
        </authorList>
    </citation>
    <scope>NUCLEOTIDE SEQUENCE [LARGE SCALE GENOMIC DNA]</scope>
    <source>
        <strain evidence="3">NM4</strain>
    </source>
</reference>
<dbReference type="Proteomes" id="UP000316217">
    <property type="component" value="Unassembled WGS sequence"/>
</dbReference>
<accession>A0A3R9QS84</accession>
<proteinExistence type="predicted"/>
<dbReference type="Proteomes" id="UP000277582">
    <property type="component" value="Unassembled WGS sequence"/>
</dbReference>
<protein>
    <submittedName>
        <fullName evidence="2">Type II toxin-antitoxin system VapC family toxin</fullName>
    </submittedName>
</protein>
<name>A0A3R9QS84_9CREN</name>
<dbReference type="Gene3D" id="3.40.50.1010">
    <property type="entry name" value="5'-nuclease"/>
    <property type="match status" value="1"/>
</dbReference>
<dbReference type="AlphaFoldDB" id="A0A3R9QS84"/>
<dbReference type="InterPro" id="IPR002716">
    <property type="entry name" value="PIN_dom"/>
</dbReference>
<keyword evidence="4" id="KW-1185">Reference proteome</keyword>
<dbReference type="PANTHER" id="PTHR39664">
    <property type="match status" value="1"/>
</dbReference>
<evidence type="ECO:0000313" key="2">
    <source>
        <dbReference type="EMBL" id="RSN71424.1"/>
    </source>
</evidence>
<dbReference type="SUPFAM" id="SSF88723">
    <property type="entry name" value="PIN domain-like"/>
    <property type="match status" value="1"/>
</dbReference>
<organism evidence="2 4">
    <name type="scientific">Candidatus Methanodesulfokora washburnensis</name>
    <dbReference type="NCBI Taxonomy" id="2478471"/>
    <lineage>
        <taxon>Archaea</taxon>
        <taxon>Thermoproteota</taxon>
        <taxon>Candidatus Korarchaeia</taxon>
        <taxon>Candidatus Korarchaeia incertae sedis</taxon>
        <taxon>Candidatus Methanodesulfokora</taxon>
    </lineage>
</organism>
<sequence>MRAVVDTNALIYYIFEDQKRHKAARKVLNSLSTWLIPDIVVHELVWFLRGSGIEDKTAFSIISEILADKRAELLHMRKEDYLEAIIGGIKDFEDRAVLTVAYNEGTLVSFDENLREEASKLGIRLLPEEI</sequence>
<dbReference type="EMBL" id="RCOS01000175">
    <property type="protein sequence ID" value="RSN71424.1"/>
    <property type="molecule type" value="Genomic_DNA"/>
</dbReference>
<evidence type="ECO:0000313" key="3">
    <source>
        <dbReference type="EMBL" id="RZN58425.1"/>
    </source>
</evidence>
<dbReference type="SMART" id="SM00670">
    <property type="entry name" value="PINc"/>
    <property type="match status" value="1"/>
</dbReference>
<evidence type="ECO:0000313" key="5">
    <source>
        <dbReference type="Proteomes" id="UP000316217"/>
    </source>
</evidence>
<dbReference type="PANTHER" id="PTHR39664:SF2">
    <property type="entry name" value="NUCLEIC ACID-BINDING PROTEIN, CONTAINING PIN DOMAIN-RELATED"/>
    <property type="match status" value="1"/>
</dbReference>
<gene>
    <name evidence="2" type="ORF">D6D85_16005</name>
    <name evidence="3" type="ORF">EF810_07460</name>
</gene>
<evidence type="ECO:0000259" key="1">
    <source>
        <dbReference type="SMART" id="SM00670"/>
    </source>
</evidence>
<dbReference type="InterPro" id="IPR029060">
    <property type="entry name" value="PIN-like_dom_sf"/>
</dbReference>
<dbReference type="OrthoDB" id="90145at2157"/>
<evidence type="ECO:0000313" key="4">
    <source>
        <dbReference type="Proteomes" id="UP000277582"/>
    </source>
</evidence>
<reference evidence="2 4" key="1">
    <citation type="submission" date="2018-10" db="EMBL/GenBank/DDBJ databases">
        <title>Co-occurring genomic capacity for anaerobic methane metabolism and dissimilatory sulfite reduction discovered in the Korarchaeota.</title>
        <authorList>
            <person name="Mckay L.J."/>
            <person name="Dlakic M."/>
            <person name="Fields M.W."/>
            <person name="Delmont T.O."/>
            <person name="Eren A.M."/>
            <person name="Jay Z.J."/>
            <person name="Klingelsmith K.B."/>
            <person name="Rusch D.B."/>
            <person name="Inskeep W.P."/>
        </authorList>
    </citation>
    <scope>NUCLEOTIDE SEQUENCE [LARGE SCALE GENOMIC DNA]</scope>
    <source>
        <strain evidence="2 4">MDKW</strain>
    </source>
</reference>
<comment type="caution">
    <text evidence="2">The sequence shown here is derived from an EMBL/GenBank/DDBJ whole genome shotgun (WGS) entry which is preliminary data.</text>
</comment>
<dbReference type="EMBL" id="RXII01000119">
    <property type="protein sequence ID" value="RZN58425.1"/>
    <property type="molecule type" value="Genomic_DNA"/>
</dbReference>